<dbReference type="InterPro" id="IPR036568">
    <property type="entry name" value="GGCT-like_sf"/>
</dbReference>
<sequence>GLPYMVEQKGIGYNVDVDIFKVSDATLSKLDILEGHPTWYIRKQIPIFTEGRIVTCWLYFNPKEIHADSQMHKTYLQNVGFRSSKWEDVESLLNEI</sequence>
<name>X0V7G4_9ZZZZ</name>
<gene>
    <name evidence="2" type="ORF">S01H1_32961</name>
</gene>
<proteinExistence type="predicted"/>
<dbReference type="SUPFAM" id="SSF110857">
    <property type="entry name" value="Gamma-glutamyl cyclotransferase-like"/>
    <property type="match status" value="1"/>
</dbReference>
<feature type="domain" description="Gamma-glutamylcyclotransferase AIG2-like" evidence="1">
    <location>
        <begin position="2"/>
        <end position="66"/>
    </location>
</feature>
<dbReference type="InterPro" id="IPR009288">
    <property type="entry name" value="AIG2-like_dom"/>
</dbReference>
<evidence type="ECO:0000259" key="1">
    <source>
        <dbReference type="Pfam" id="PF06094"/>
    </source>
</evidence>
<dbReference type="AlphaFoldDB" id="X0V7G4"/>
<accession>X0V7G4</accession>
<comment type="caution">
    <text evidence="2">The sequence shown here is derived from an EMBL/GenBank/DDBJ whole genome shotgun (WGS) entry which is preliminary data.</text>
</comment>
<dbReference type="EMBL" id="BARS01020442">
    <property type="protein sequence ID" value="GAG07317.1"/>
    <property type="molecule type" value="Genomic_DNA"/>
</dbReference>
<dbReference type="Gene3D" id="3.10.490.10">
    <property type="entry name" value="Gamma-glutamyl cyclotransferase-like"/>
    <property type="match status" value="1"/>
</dbReference>
<evidence type="ECO:0000313" key="2">
    <source>
        <dbReference type="EMBL" id="GAG07317.1"/>
    </source>
</evidence>
<reference evidence="2" key="1">
    <citation type="journal article" date="2014" name="Front. Microbiol.">
        <title>High frequency of phylogenetically diverse reductive dehalogenase-homologous genes in deep subseafloor sedimentary metagenomes.</title>
        <authorList>
            <person name="Kawai M."/>
            <person name="Futagami T."/>
            <person name="Toyoda A."/>
            <person name="Takaki Y."/>
            <person name="Nishi S."/>
            <person name="Hori S."/>
            <person name="Arai W."/>
            <person name="Tsubouchi T."/>
            <person name="Morono Y."/>
            <person name="Uchiyama I."/>
            <person name="Ito T."/>
            <person name="Fujiyama A."/>
            <person name="Inagaki F."/>
            <person name="Takami H."/>
        </authorList>
    </citation>
    <scope>NUCLEOTIDE SEQUENCE</scope>
    <source>
        <strain evidence="2">Expedition CK06-06</strain>
    </source>
</reference>
<dbReference type="Pfam" id="PF06094">
    <property type="entry name" value="GGACT"/>
    <property type="match status" value="1"/>
</dbReference>
<dbReference type="CDD" id="cd06661">
    <property type="entry name" value="GGCT_like"/>
    <property type="match status" value="1"/>
</dbReference>
<organism evidence="2">
    <name type="scientific">marine sediment metagenome</name>
    <dbReference type="NCBI Taxonomy" id="412755"/>
    <lineage>
        <taxon>unclassified sequences</taxon>
        <taxon>metagenomes</taxon>
        <taxon>ecological metagenomes</taxon>
    </lineage>
</organism>
<protein>
    <recommendedName>
        <fullName evidence="1">Gamma-glutamylcyclotransferase AIG2-like domain-containing protein</fullName>
    </recommendedName>
</protein>
<feature type="non-terminal residue" evidence="2">
    <location>
        <position position="1"/>
    </location>
</feature>
<dbReference type="InterPro" id="IPR013024">
    <property type="entry name" value="GGCT-like"/>
</dbReference>